<evidence type="ECO:0000313" key="7">
    <source>
        <dbReference type="EMBL" id="SEI42413.1"/>
    </source>
</evidence>
<name>A0A1H6QFE1_9FIRM</name>
<dbReference type="STRING" id="322505.SAMN04487836_11711"/>
<evidence type="ECO:0000313" key="8">
    <source>
        <dbReference type="Proteomes" id="UP000183028"/>
    </source>
</evidence>
<reference evidence="8" key="1">
    <citation type="submission" date="2016-10" db="EMBL/GenBank/DDBJ databases">
        <authorList>
            <person name="Varghese N."/>
        </authorList>
    </citation>
    <scope>NUCLEOTIDE SEQUENCE [LARGE SCALE GENOMIC DNA]</scope>
    <source>
        <strain evidence="8">DSM 20406</strain>
    </source>
</reference>
<feature type="transmembrane region" description="Helical" evidence="5">
    <location>
        <begin position="361"/>
        <end position="381"/>
    </location>
</feature>
<sequence>MLLSLSIIIFAGLMLGYVSNRIRLPAIVGMLVAGIVLGPHGLNVLDQSILAISSDLRKIALIIILAKAGLSLDIGDLKRIGRPAVLLCFVPASFEILAFLLFAPKLLGVSLVEAGILGAVMGAVSPAIVVPRLSYLIEEHWGTKKGIPQMILAGASADDVYNIVIFTMLIGMEKGGNISLLNFLKVPESIILGALLGAMIGLVLSWYFKTFHIRDSLKVTIIMAIGMALYYLEGILTGMIAISGLLAVMAMGLTINNRNAKVAKRLTGKFSRLWVAAEIFLFVLVGASVDIKYASQAGIMMIVMLLIGLAFRMLGVYISILGTTLTKKERLFCLLAELPKATVQAAIGGVPLSMGLPCGKLVLSFSVIAILITAPLGAKAIDASYKKLLTRDLEHA</sequence>
<evidence type="ECO:0000256" key="3">
    <source>
        <dbReference type="ARBA" id="ARBA00022989"/>
    </source>
</evidence>
<feature type="transmembrane region" description="Helical" evidence="5">
    <location>
        <begin position="190"/>
        <end position="208"/>
    </location>
</feature>
<dbReference type="InterPro" id="IPR038770">
    <property type="entry name" value="Na+/solute_symporter_sf"/>
</dbReference>
<dbReference type="Proteomes" id="UP000183028">
    <property type="component" value="Unassembled WGS sequence"/>
</dbReference>
<feature type="transmembrane region" description="Helical" evidence="5">
    <location>
        <begin position="151"/>
        <end position="170"/>
    </location>
</feature>
<feature type="transmembrane region" description="Helical" evidence="5">
    <location>
        <begin position="229"/>
        <end position="253"/>
    </location>
</feature>
<feature type="transmembrane region" description="Helical" evidence="5">
    <location>
        <begin position="298"/>
        <end position="320"/>
    </location>
</feature>
<dbReference type="OrthoDB" id="9793589at2"/>
<proteinExistence type="predicted"/>
<feature type="transmembrane region" description="Helical" evidence="5">
    <location>
        <begin position="109"/>
        <end position="130"/>
    </location>
</feature>
<evidence type="ECO:0000256" key="1">
    <source>
        <dbReference type="ARBA" id="ARBA00004141"/>
    </source>
</evidence>
<organism evidence="7 8">
    <name type="scientific">Sharpea azabuensis</name>
    <dbReference type="NCBI Taxonomy" id="322505"/>
    <lineage>
        <taxon>Bacteria</taxon>
        <taxon>Bacillati</taxon>
        <taxon>Bacillota</taxon>
        <taxon>Erysipelotrichia</taxon>
        <taxon>Erysipelotrichales</taxon>
        <taxon>Coprobacillaceae</taxon>
        <taxon>Sharpea</taxon>
    </lineage>
</organism>
<keyword evidence="3 5" id="KW-1133">Transmembrane helix</keyword>
<evidence type="ECO:0000256" key="4">
    <source>
        <dbReference type="ARBA" id="ARBA00023136"/>
    </source>
</evidence>
<accession>A0A1H6QFE1</accession>
<keyword evidence="4 5" id="KW-0472">Membrane</keyword>
<feature type="domain" description="Cation/H+ exchanger transmembrane" evidence="6">
    <location>
        <begin position="13"/>
        <end position="375"/>
    </location>
</feature>
<dbReference type="PANTHER" id="PTHR31102:SF1">
    <property type="entry name" value="CATION_H+ EXCHANGER DOMAIN-CONTAINING PROTEIN"/>
    <property type="match status" value="1"/>
</dbReference>
<feature type="transmembrane region" description="Helical" evidence="5">
    <location>
        <begin position="26"/>
        <end position="45"/>
    </location>
</feature>
<evidence type="ECO:0000256" key="5">
    <source>
        <dbReference type="SAM" id="Phobius"/>
    </source>
</evidence>
<dbReference type="InterPro" id="IPR006153">
    <property type="entry name" value="Cation/H_exchanger_TM"/>
</dbReference>
<protein>
    <submittedName>
        <fullName evidence="7">NhaP-type Na+/H+ or K+/H+ antiporter</fullName>
    </submittedName>
</protein>
<evidence type="ECO:0000256" key="2">
    <source>
        <dbReference type="ARBA" id="ARBA00022692"/>
    </source>
</evidence>
<dbReference type="eggNOG" id="COG0025">
    <property type="taxonomic scope" value="Bacteria"/>
</dbReference>
<dbReference type="GO" id="GO:0015297">
    <property type="term" value="F:antiporter activity"/>
    <property type="evidence" value="ECO:0007669"/>
    <property type="project" value="InterPro"/>
</dbReference>
<dbReference type="GO" id="GO:0016020">
    <property type="term" value="C:membrane"/>
    <property type="evidence" value="ECO:0007669"/>
    <property type="project" value="UniProtKB-SubCell"/>
</dbReference>
<feature type="transmembrane region" description="Helical" evidence="5">
    <location>
        <begin position="84"/>
        <end position="103"/>
    </location>
</feature>
<dbReference type="AlphaFoldDB" id="A0A1H6QFE1"/>
<dbReference type="Pfam" id="PF00999">
    <property type="entry name" value="Na_H_Exchanger"/>
    <property type="match status" value="1"/>
</dbReference>
<comment type="subcellular location">
    <subcellularLocation>
        <location evidence="1">Membrane</location>
        <topology evidence="1">Multi-pass membrane protein</topology>
    </subcellularLocation>
</comment>
<dbReference type="RefSeq" id="WP_074731197.1">
    <property type="nucleotide sequence ID" value="NZ_FNYK01000003.1"/>
</dbReference>
<feature type="transmembrane region" description="Helical" evidence="5">
    <location>
        <begin position="273"/>
        <end position="291"/>
    </location>
</feature>
<gene>
    <name evidence="7" type="ORF">SAMN04487834_100372</name>
</gene>
<dbReference type="GO" id="GO:1902600">
    <property type="term" value="P:proton transmembrane transport"/>
    <property type="evidence" value="ECO:0007669"/>
    <property type="project" value="InterPro"/>
</dbReference>
<dbReference type="EMBL" id="FNYK01000003">
    <property type="protein sequence ID" value="SEI42413.1"/>
    <property type="molecule type" value="Genomic_DNA"/>
</dbReference>
<keyword evidence="2 5" id="KW-0812">Transmembrane</keyword>
<dbReference type="Gene3D" id="1.20.1530.20">
    <property type="match status" value="1"/>
</dbReference>
<evidence type="ECO:0000259" key="6">
    <source>
        <dbReference type="Pfam" id="PF00999"/>
    </source>
</evidence>
<dbReference type="InterPro" id="IPR051843">
    <property type="entry name" value="CPA1_transporter"/>
</dbReference>
<keyword evidence="8" id="KW-1185">Reference proteome</keyword>
<dbReference type="PANTHER" id="PTHR31102">
    <property type="match status" value="1"/>
</dbReference>